<comment type="caution">
    <text evidence="4">The sequence shown here is derived from an EMBL/GenBank/DDBJ whole genome shotgun (WGS) entry which is preliminary data.</text>
</comment>
<evidence type="ECO:0000256" key="1">
    <source>
        <dbReference type="ARBA" id="ARBA00010333"/>
    </source>
</evidence>
<dbReference type="Gene3D" id="3.40.190.10">
    <property type="entry name" value="Periplasmic binding protein-like II"/>
    <property type="match status" value="2"/>
</dbReference>
<comment type="similarity">
    <text evidence="1">Belongs to the bacterial solute-binding protein 3 family.</text>
</comment>
<evidence type="ECO:0000256" key="2">
    <source>
        <dbReference type="ARBA" id="ARBA00022729"/>
    </source>
</evidence>
<feature type="domain" description="Solute-binding protein family 3/N-terminal" evidence="3">
    <location>
        <begin position="23"/>
        <end position="243"/>
    </location>
</feature>
<dbReference type="CDD" id="cd13622">
    <property type="entry name" value="PBP2_Arg_3"/>
    <property type="match status" value="1"/>
</dbReference>
<proteinExistence type="inferred from homology"/>
<sequence length="243" mass="27614">MTMNYLLSACLLLCLSISCYGKPLLIGTSQLNPPFEMMATKPDHFYGFDIDMMLEICRRMNQECVFKTVMFNEIFPEIDQGTLDLAIWSIIITSEREKNYSFSMPYLQSEVRFITLKDSPIDTPNDIAGKTVGIRFGSPFGDVAKDIYQNDIIIKQYPLVSDLIEGLNQKEIDAAILDNEAAEYWAANNDELYKLIGSKLPVGKGYGILAKLGQNELISEINKALLSMEEDGKYLEIYNRYFD</sequence>
<reference evidence="4" key="2">
    <citation type="submission" date="2020-09" db="EMBL/GenBank/DDBJ databases">
        <authorList>
            <person name="Sun Q."/>
            <person name="Ohkuma M."/>
        </authorList>
    </citation>
    <scope>NUCLEOTIDE SEQUENCE</scope>
    <source>
        <strain evidence="4">JCM 13919</strain>
    </source>
</reference>
<name>A0A917NDX8_9GAMM</name>
<organism evidence="4 5">
    <name type="scientific">Legionella impletisoli</name>
    <dbReference type="NCBI Taxonomy" id="343510"/>
    <lineage>
        <taxon>Bacteria</taxon>
        <taxon>Pseudomonadati</taxon>
        <taxon>Pseudomonadota</taxon>
        <taxon>Gammaproteobacteria</taxon>
        <taxon>Legionellales</taxon>
        <taxon>Legionellaceae</taxon>
        <taxon>Legionella</taxon>
    </lineage>
</organism>
<dbReference type="Pfam" id="PF00497">
    <property type="entry name" value="SBP_bac_3"/>
    <property type="match status" value="1"/>
</dbReference>
<evidence type="ECO:0000259" key="3">
    <source>
        <dbReference type="SMART" id="SM00062"/>
    </source>
</evidence>
<protein>
    <submittedName>
        <fullName evidence="4">Arginine ABC transporter substrate-binding protein</fullName>
    </submittedName>
</protein>
<accession>A0A917NDX8</accession>
<evidence type="ECO:0000313" key="5">
    <source>
        <dbReference type="Proteomes" id="UP000630149"/>
    </source>
</evidence>
<evidence type="ECO:0000313" key="4">
    <source>
        <dbReference type="EMBL" id="GGI93479.1"/>
    </source>
</evidence>
<dbReference type="PANTHER" id="PTHR35936">
    <property type="entry name" value="MEMBRANE-BOUND LYTIC MUREIN TRANSGLYCOSYLASE F"/>
    <property type="match status" value="1"/>
</dbReference>
<keyword evidence="2" id="KW-0732">Signal</keyword>
<dbReference type="OrthoDB" id="9768183at2"/>
<dbReference type="SUPFAM" id="SSF53850">
    <property type="entry name" value="Periplasmic binding protein-like II"/>
    <property type="match status" value="1"/>
</dbReference>
<keyword evidence="5" id="KW-1185">Reference proteome</keyword>
<reference evidence="4" key="1">
    <citation type="journal article" date="2014" name="Int. J. Syst. Evol. Microbiol.">
        <title>Complete genome sequence of Corynebacterium casei LMG S-19264T (=DSM 44701T), isolated from a smear-ripened cheese.</title>
        <authorList>
            <consortium name="US DOE Joint Genome Institute (JGI-PGF)"/>
            <person name="Walter F."/>
            <person name="Albersmeier A."/>
            <person name="Kalinowski J."/>
            <person name="Ruckert C."/>
        </authorList>
    </citation>
    <scope>NUCLEOTIDE SEQUENCE</scope>
    <source>
        <strain evidence="4">JCM 13919</strain>
    </source>
</reference>
<dbReference type="SMART" id="SM00062">
    <property type="entry name" value="PBPb"/>
    <property type="match status" value="1"/>
</dbReference>
<dbReference type="PANTHER" id="PTHR35936:SF19">
    <property type="entry name" value="AMINO-ACID-BINDING PROTEIN YXEM-RELATED"/>
    <property type="match status" value="1"/>
</dbReference>
<dbReference type="Proteomes" id="UP000630149">
    <property type="component" value="Unassembled WGS sequence"/>
</dbReference>
<dbReference type="AlphaFoldDB" id="A0A917NDX8"/>
<gene>
    <name evidence="4" type="primary">artJ</name>
    <name evidence="4" type="ORF">GCM10007966_22560</name>
</gene>
<dbReference type="InterPro" id="IPR001638">
    <property type="entry name" value="Solute-binding_3/MltF_N"/>
</dbReference>
<dbReference type="EMBL" id="BMOB01000016">
    <property type="protein sequence ID" value="GGI93479.1"/>
    <property type="molecule type" value="Genomic_DNA"/>
</dbReference>